<gene>
    <name evidence="1" type="ORF">F2S36_00035</name>
</gene>
<evidence type="ECO:0000313" key="2">
    <source>
        <dbReference type="Proteomes" id="UP000323119"/>
    </source>
</evidence>
<evidence type="ECO:0008006" key="3">
    <source>
        <dbReference type="Google" id="ProtNLM"/>
    </source>
</evidence>
<sequence>MEIVNLLDFTDRIELRNWLEVNHNQAESCWVITSHSKQPTYTCIPYLEVVEEALCFGWIDSTLKKLPDGRLAQRLSPRRQGSHWTELNKERCINLEDRGLMTDAGCQAFEKAYPYEIVSKDSLLEERIMKHNKELRPGLYK</sequence>
<protein>
    <recommendedName>
        <fullName evidence="3">Thymidylate synthase</fullName>
    </recommendedName>
</protein>
<dbReference type="AlphaFoldDB" id="A0A9P3ZLA9"/>
<proteinExistence type="predicted"/>
<dbReference type="EMBL" id="VVUY01000001">
    <property type="protein sequence ID" value="KAA2564179.1"/>
    <property type="molecule type" value="Genomic_DNA"/>
</dbReference>
<dbReference type="Proteomes" id="UP000323119">
    <property type="component" value="Unassembled WGS sequence"/>
</dbReference>
<organism evidence="1 2">
    <name type="scientific">Alistipes onderdonkii</name>
    <dbReference type="NCBI Taxonomy" id="328813"/>
    <lineage>
        <taxon>Bacteria</taxon>
        <taxon>Pseudomonadati</taxon>
        <taxon>Bacteroidota</taxon>
        <taxon>Bacteroidia</taxon>
        <taxon>Bacteroidales</taxon>
        <taxon>Rikenellaceae</taxon>
        <taxon>Alistipes</taxon>
    </lineage>
</organism>
<evidence type="ECO:0000313" key="1">
    <source>
        <dbReference type="EMBL" id="KAA2564179.1"/>
    </source>
</evidence>
<name>A0A9P3ZLA9_9BACT</name>
<reference evidence="1 2" key="1">
    <citation type="journal article" date="2019" name="Nat. Med.">
        <title>A library of human gut bacterial isolates paired with longitudinal multiomics data enables mechanistic microbiome research.</title>
        <authorList>
            <person name="Poyet M."/>
            <person name="Groussin M."/>
            <person name="Gibbons S.M."/>
            <person name="Avila-Pacheco J."/>
            <person name="Jiang X."/>
            <person name="Kearney S.M."/>
            <person name="Perrotta A.R."/>
            <person name="Berdy B."/>
            <person name="Zhao S."/>
            <person name="Lieberman T.D."/>
            <person name="Swanson P.K."/>
            <person name="Smith M."/>
            <person name="Roesemann S."/>
            <person name="Alexander J.E."/>
            <person name="Rich S.A."/>
            <person name="Livny J."/>
            <person name="Vlamakis H."/>
            <person name="Clish C."/>
            <person name="Bullock K."/>
            <person name="Deik A."/>
            <person name="Scott J."/>
            <person name="Pierce K.A."/>
            <person name="Xavier R.J."/>
            <person name="Alm E.J."/>
        </authorList>
    </citation>
    <scope>NUCLEOTIDE SEQUENCE [LARGE SCALE GENOMIC DNA]</scope>
    <source>
        <strain evidence="1 2">BIOML-A204</strain>
    </source>
</reference>
<comment type="caution">
    <text evidence="1">The sequence shown here is derived from an EMBL/GenBank/DDBJ whole genome shotgun (WGS) entry which is preliminary data.</text>
</comment>
<accession>A0A9P3ZLA9</accession>